<dbReference type="AlphaFoldDB" id="A0A1F6GL53"/>
<dbReference type="Pfam" id="PF02518">
    <property type="entry name" value="HATPase_c"/>
    <property type="match status" value="1"/>
</dbReference>
<dbReference type="SUPFAM" id="SSF52172">
    <property type="entry name" value="CheY-like"/>
    <property type="match status" value="1"/>
</dbReference>
<dbReference type="CDD" id="cd00082">
    <property type="entry name" value="HisKA"/>
    <property type="match status" value="1"/>
</dbReference>
<dbReference type="CDD" id="cd17546">
    <property type="entry name" value="REC_hyHK_CKI1_RcsC-like"/>
    <property type="match status" value="1"/>
</dbReference>
<evidence type="ECO:0000313" key="11">
    <source>
        <dbReference type="Proteomes" id="UP000177583"/>
    </source>
</evidence>
<reference evidence="10 11" key="1">
    <citation type="journal article" date="2016" name="Nat. Commun.">
        <title>Thousands of microbial genomes shed light on interconnected biogeochemical processes in an aquifer system.</title>
        <authorList>
            <person name="Anantharaman K."/>
            <person name="Brown C.T."/>
            <person name="Hug L.A."/>
            <person name="Sharon I."/>
            <person name="Castelle C.J."/>
            <person name="Probst A.J."/>
            <person name="Thomas B.C."/>
            <person name="Singh A."/>
            <person name="Wilkins M.J."/>
            <person name="Karaoz U."/>
            <person name="Brodie E.L."/>
            <person name="Williams K.H."/>
            <person name="Hubbard S.S."/>
            <person name="Banfield J.F."/>
        </authorList>
    </citation>
    <scope>NUCLEOTIDE SEQUENCE [LARGE SCALE GENOMIC DNA]</scope>
</reference>
<evidence type="ECO:0000256" key="4">
    <source>
        <dbReference type="ARBA" id="ARBA00022679"/>
    </source>
</evidence>
<dbReference type="SMART" id="SM00388">
    <property type="entry name" value="HisKA"/>
    <property type="match status" value="1"/>
</dbReference>
<dbReference type="CDD" id="cd00038">
    <property type="entry name" value="CAP_ED"/>
    <property type="match status" value="1"/>
</dbReference>
<keyword evidence="3 6" id="KW-0597">Phosphoprotein</keyword>
<feature type="modified residue" description="4-aspartylphosphate" evidence="6">
    <location>
        <position position="612"/>
    </location>
</feature>
<dbReference type="Proteomes" id="UP000177583">
    <property type="component" value="Unassembled WGS sequence"/>
</dbReference>
<dbReference type="EC" id="2.7.13.3" evidence="2"/>
<sequence>MGSGNQVKYLSALKQSHHFRQADESSLESLLAVCQSSRFAPGQVVIDHGVENDRIFLILEGEAQVVVHDELILTLTCGDLIGEMSVISGAATVAKVVALEPLELLWFREVEVRAKNNEGLTKLLERVFLSILTEKLKRTTHKAEQYEGTKKALNLSQAELKHTERSLKTQEEILSSVLKSMSEGVVVIEPTDGALHVNAGFLKMVGQPQVPSDLRFWPEHLGLYLPDQLTLYPTQDLPMATALLGKMVQNQELFVKNPQVPEGRWLLASSRLMTDDLGDPCGAVVMFFDYTTKKAEEAALIAAKNHAEQEALAKASFLSMVTHELGTPLNAVIGMTDLLLNSDLPPSAYDLLMTIKGSSEGLLTLIRNLLEYNQMEAGSAQLSTEPLELDQALENTALAMVPMAKEKGLTLLTQFSPGLGEVVADRKRLMLVIFNLLHNAIKFTHQGQITLGCKPVGENFLFFVSDTGIGIDPALLGKLSQPFFQAETGLSRKYQGIGLGLVLSRKLVQLMGGELTLESELGLGTKVRFTLPLQRPQQPGQHSEDAKDAYQLGTEFAQKYPFKILIAEDNKANAVLVRKVLEKLGYQSEWAMDGRLALKAALAGNFDLILMDIQMPEMDGLESTEQINRQMGDKAPRIVALTANTEDPIRQRCQELGMSGFLTKPLRVQQLAETLISLQGA</sequence>
<feature type="domain" description="Histidine kinase" evidence="8">
    <location>
        <begin position="320"/>
        <end position="535"/>
    </location>
</feature>
<protein>
    <recommendedName>
        <fullName evidence="2">histidine kinase</fullName>
        <ecNumber evidence="2">2.7.13.3</ecNumber>
    </recommendedName>
</protein>
<dbReference type="PANTHER" id="PTHR43047:SF78">
    <property type="entry name" value="SENSORY_REGULATORY PROTEIN RPFC"/>
    <property type="match status" value="1"/>
</dbReference>
<name>A0A1F6GL53_9PROT</name>
<evidence type="ECO:0000256" key="5">
    <source>
        <dbReference type="ARBA" id="ARBA00022777"/>
    </source>
</evidence>
<comment type="catalytic activity">
    <reaction evidence="1">
        <text>ATP + protein L-histidine = ADP + protein N-phospho-L-histidine.</text>
        <dbReference type="EC" id="2.7.13.3"/>
    </reaction>
</comment>
<dbReference type="InterPro" id="IPR005467">
    <property type="entry name" value="His_kinase_dom"/>
</dbReference>
<evidence type="ECO:0000256" key="2">
    <source>
        <dbReference type="ARBA" id="ARBA00012438"/>
    </source>
</evidence>
<dbReference type="Gene3D" id="3.30.450.20">
    <property type="entry name" value="PAS domain"/>
    <property type="match status" value="1"/>
</dbReference>
<dbReference type="PROSITE" id="PS50110">
    <property type="entry name" value="RESPONSE_REGULATORY"/>
    <property type="match status" value="1"/>
</dbReference>
<dbReference type="InterPro" id="IPR035965">
    <property type="entry name" value="PAS-like_dom_sf"/>
</dbReference>
<dbReference type="PROSITE" id="PS50109">
    <property type="entry name" value="HIS_KIN"/>
    <property type="match status" value="1"/>
</dbReference>
<evidence type="ECO:0000256" key="1">
    <source>
        <dbReference type="ARBA" id="ARBA00000085"/>
    </source>
</evidence>
<evidence type="ECO:0000259" key="7">
    <source>
        <dbReference type="PROSITE" id="PS50042"/>
    </source>
</evidence>
<dbReference type="Gene3D" id="1.10.287.130">
    <property type="match status" value="1"/>
</dbReference>
<dbReference type="PANTHER" id="PTHR43047">
    <property type="entry name" value="TWO-COMPONENT HISTIDINE PROTEIN KINASE"/>
    <property type="match status" value="1"/>
</dbReference>
<dbReference type="SMART" id="SM00100">
    <property type="entry name" value="cNMP"/>
    <property type="match status" value="1"/>
</dbReference>
<dbReference type="EMBL" id="MFNF01000068">
    <property type="protein sequence ID" value="OGG98817.1"/>
    <property type="molecule type" value="Genomic_DNA"/>
</dbReference>
<dbReference type="InterPro" id="IPR036890">
    <property type="entry name" value="HATPase_C_sf"/>
</dbReference>
<dbReference type="InterPro" id="IPR036097">
    <property type="entry name" value="HisK_dim/P_sf"/>
</dbReference>
<dbReference type="SUPFAM" id="SSF55874">
    <property type="entry name" value="ATPase domain of HSP90 chaperone/DNA topoisomerase II/histidine kinase"/>
    <property type="match status" value="1"/>
</dbReference>
<accession>A0A1F6GL53</accession>
<dbReference type="PROSITE" id="PS50042">
    <property type="entry name" value="CNMP_BINDING_3"/>
    <property type="match status" value="1"/>
</dbReference>
<evidence type="ECO:0000259" key="9">
    <source>
        <dbReference type="PROSITE" id="PS50110"/>
    </source>
</evidence>
<dbReference type="Pfam" id="PF00512">
    <property type="entry name" value="HisKA"/>
    <property type="match status" value="1"/>
</dbReference>
<dbReference type="SMART" id="SM00387">
    <property type="entry name" value="HATPase_c"/>
    <property type="match status" value="1"/>
</dbReference>
<dbReference type="InterPro" id="IPR018490">
    <property type="entry name" value="cNMP-bd_dom_sf"/>
</dbReference>
<evidence type="ECO:0000313" key="10">
    <source>
        <dbReference type="EMBL" id="OGG98817.1"/>
    </source>
</evidence>
<dbReference type="SUPFAM" id="SSF55785">
    <property type="entry name" value="PYP-like sensor domain (PAS domain)"/>
    <property type="match status" value="1"/>
</dbReference>
<dbReference type="InterPro" id="IPR014710">
    <property type="entry name" value="RmlC-like_jellyroll"/>
</dbReference>
<dbReference type="Gene3D" id="3.30.565.10">
    <property type="entry name" value="Histidine kinase-like ATPase, C-terminal domain"/>
    <property type="match status" value="1"/>
</dbReference>
<dbReference type="Gene3D" id="3.40.50.2300">
    <property type="match status" value="1"/>
</dbReference>
<comment type="caution">
    <text evidence="10">The sequence shown here is derived from an EMBL/GenBank/DDBJ whole genome shotgun (WGS) entry which is preliminary data.</text>
</comment>
<feature type="domain" description="Cyclic nucleotide-binding" evidence="7">
    <location>
        <begin position="18"/>
        <end position="105"/>
    </location>
</feature>
<evidence type="ECO:0000259" key="8">
    <source>
        <dbReference type="PROSITE" id="PS50109"/>
    </source>
</evidence>
<dbReference type="SMART" id="SM00448">
    <property type="entry name" value="REC"/>
    <property type="match status" value="1"/>
</dbReference>
<proteinExistence type="predicted"/>
<keyword evidence="5" id="KW-0418">Kinase</keyword>
<keyword evidence="4" id="KW-0808">Transferase</keyword>
<dbReference type="Pfam" id="PF00027">
    <property type="entry name" value="cNMP_binding"/>
    <property type="match status" value="1"/>
</dbReference>
<evidence type="ECO:0000256" key="3">
    <source>
        <dbReference type="ARBA" id="ARBA00022553"/>
    </source>
</evidence>
<dbReference type="PRINTS" id="PR00344">
    <property type="entry name" value="BCTRLSENSOR"/>
</dbReference>
<dbReference type="InterPro" id="IPR001789">
    <property type="entry name" value="Sig_transdc_resp-reg_receiver"/>
</dbReference>
<dbReference type="InterPro" id="IPR000595">
    <property type="entry name" value="cNMP-bd_dom"/>
</dbReference>
<dbReference type="Pfam" id="PF00072">
    <property type="entry name" value="Response_reg"/>
    <property type="match status" value="1"/>
</dbReference>
<gene>
    <name evidence="10" type="ORF">A2557_13555</name>
</gene>
<dbReference type="InterPro" id="IPR003661">
    <property type="entry name" value="HisK_dim/P_dom"/>
</dbReference>
<dbReference type="GO" id="GO:0000155">
    <property type="term" value="F:phosphorelay sensor kinase activity"/>
    <property type="evidence" value="ECO:0007669"/>
    <property type="project" value="InterPro"/>
</dbReference>
<dbReference type="SUPFAM" id="SSF51206">
    <property type="entry name" value="cAMP-binding domain-like"/>
    <property type="match status" value="1"/>
</dbReference>
<organism evidence="10 11">
    <name type="scientific">Candidatus Lambdaproteobacteria bacterium RIFOXYD2_FULL_56_26</name>
    <dbReference type="NCBI Taxonomy" id="1817773"/>
    <lineage>
        <taxon>Bacteria</taxon>
        <taxon>Pseudomonadati</taxon>
        <taxon>Pseudomonadota</taxon>
        <taxon>Candidatus Lambdaproteobacteria</taxon>
    </lineage>
</organism>
<dbReference type="SUPFAM" id="SSF47384">
    <property type="entry name" value="Homodimeric domain of signal transducing histidine kinase"/>
    <property type="match status" value="1"/>
</dbReference>
<evidence type="ECO:0000256" key="6">
    <source>
        <dbReference type="PROSITE-ProRule" id="PRU00169"/>
    </source>
</evidence>
<dbReference type="InterPro" id="IPR004358">
    <property type="entry name" value="Sig_transdc_His_kin-like_C"/>
</dbReference>
<dbReference type="InterPro" id="IPR003594">
    <property type="entry name" value="HATPase_dom"/>
</dbReference>
<feature type="domain" description="Response regulatory" evidence="9">
    <location>
        <begin position="563"/>
        <end position="679"/>
    </location>
</feature>
<dbReference type="Gene3D" id="2.60.120.10">
    <property type="entry name" value="Jelly Rolls"/>
    <property type="match status" value="1"/>
</dbReference>
<dbReference type="InterPro" id="IPR011006">
    <property type="entry name" value="CheY-like_superfamily"/>
</dbReference>
<dbReference type="CDD" id="cd16922">
    <property type="entry name" value="HATPase_EvgS-ArcB-TorS-like"/>
    <property type="match status" value="1"/>
</dbReference>